<dbReference type="GO" id="GO:0005886">
    <property type="term" value="C:plasma membrane"/>
    <property type="evidence" value="ECO:0007669"/>
    <property type="project" value="TreeGrafter"/>
</dbReference>
<feature type="transmembrane region" description="Helical" evidence="6">
    <location>
        <begin position="222"/>
        <end position="242"/>
    </location>
</feature>
<dbReference type="Pfam" id="PF07690">
    <property type="entry name" value="MFS_1"/>
    <property type="match status" value="1"/>
</dbReference>
<dbReference type="InterPro" id="IPR020846">
    <property type="entry name" value="MFS_dom"/>
</dbReference>
<feature type="transmembrane region" description="Helical" evidence="6">
    <location>
        <begin position="254"/>
        <end position="275"/>
    </location>
</feature>
<evidence type="ECO:0000256" key="6">
    <source>
        <dbReference type="SAM" id="Phobius"/>
    </source>
</evidence>
<feature type="transmembrane region" description="Helical" evidence="6">
    <location>
        <begin position="296"/>
        <end position="319"/>
    </location>
</feature>
<dbReference type="Proteomes" id="UP000254866">
    <property type="component" value="Unassembled WGS sequence"/>
</dbReference>
<feature type="transmembrane region" description="Helical" evidence="6">
    <location>
        <begin position="153"/>
        <end position="175"/>
    </location>
</feature>
<evidence type="ECO:0000256" key="4">
    <source>
        <dbReference type="ARBA" id="ARBA00023136"/>
    </source>
</evidence>
<sequence>MTMVEEGEMAHSHSTLSDDPVLPQWRLICIGFSLAFGLFISLLDTTIVATALYTIGADLKSFNQINWVALAYTLAYLGCAVIFARLADITGRRNAYIAAFLIFFAFSLGCGFAQTLNQLIVCRVLQGIGGSGLYSLTFVIFPEILPPSKVQMIGAMAGAVVAIAGILGPVLGGIITHYTTWRWIFWINAPMGIGPLILFIIAWPKPHQIRHIPLRSIRELDVIGALLIIAASVLVVFSFQGAGLQPDSWHTALFIAPLTIGCLCYIALFIWEILVSRFWEDSFATMFPLRLMKRRVYMGYVLTTLLGGFPYFLIIYTLPLRLQVVNDKSQLIAGVALLPMIGSVAVASTLAGIINTRKSYIFPTLLIGSLLMVIGAATLSTLDNVLEIEPKMYGFQVFMGLGFGLTVSTVSLGGALECELRDNTVAQGIIAQVRVLGGSIGIAAATAIQSVTQRRDLSGIITEQQLASLQDSAKNMTPEQLFAVRKAYSDSFSLSLKVCAALAGAGALATFMTWQRRPVDFHIRREEQAREERERLEKEGLTRARIDADEVSEKGKVAS</sequence>
<feature type="transmembrane region" description="Helical" evidence="6">
    <location>
        <begin position="65"/>
        <end position="83"/>
    </location>
</feature>
<dbReference type="InterPro" id="IPR011701">
    <property type="entry name" value="MFS"/>
</dbReference>
<feature type="transmembrane region" description="Helical" evidence="6">
    <location>
        <begin position="181"/>
        <end position="201"/>
    </location>
</feature>
<dbReference type="GeneID" id="43593891"/>
<dbReference type="PANTHER" id="PTHR23501">
    <property type="entry name" value="MAJOR FACILITATOR SUPERFAMILY"/>
    <property type="match status" value="1"/>
</dbReference>
<feature type="transmembrane region" description="Helical" evidence="6">
    <location>
        <begin position="393"/>
        <end position="416"/>
    </location>
</feature>
<accession>A0A370TZW9</accession>
<dbReference type="GO" id="GO:0022857">
    <property type="term" value="F:transmembrane transporter activity"/>
    <property type="evidence" value="ECO:0007669"/>
    <property type="project" value="InterPro"/>
</dbReference>
<name>A0A370TZW9_9HELO</name>
<dbReference type="PANTHER" id="PTHR23501:SF43">
    <property type="entry name" value="MULTIDRUG TRANSPORTER, PUTATIVE (AFU_ORTHOLOGUE AFUA_6G03040)-RELATED"/>
    <property type="match status" value="1"/>
</dbReference>
<dbReference type="EMBL" id="NPIC01000001">
    <property type="protein sequence ID" value="RDL41063.1"/>
    <property type="molecule type" value="Genomic_DNA"/>
</dbReference>
<feature type="transmembrane region" description="Helical" evidence="6">
    <location>
        <begin position="95"/>
        <end position="114"/>
    </location>
</feature>
<feature type="region of interest" description="Disordered" evidence="5">
    <location>
        <begin position="529"/>
        <end position="559"/>
    </location>
</feature>
<dbReference type="InterPro" id="IPR036259">
    <property type="entry name" value="MFS_trans_sf"/>
</dbReference>
<gene>
    <name evidence="8" type="ORF">BP5553_01042</name>
</gene>
<protein>
    <submittedName>
        <fullName evidence="8">MFS multidrug transporter-like protein</fullName>
    </submittedName>
</protein>
<organism evidence="8 9">
    <name type="scientific">Venustampulla echinocandica</name>
    <dbReference type="NCBI Taxonomy" id="2656787"/>
    <lineage>
        <taxon>Eukaryota</taxon>
        <taxon>Fungi</taxon>
        <taxon>Dikarya</taxon>
        <taxon>Ascomycota</taxon>
        <taxon>Pezizomycotina</taxon>
        <taxon>Leotiomycetes</taxon>
        <taxon>Helotiales</taxon>
        <taxon>Pleuroascaceae</taxon>
        <taxon>Venustampulla</taxon>
    </lineage>
</organism>
<evidence type="ECO:0000259" key="7">
    <source>
        <dbReference type="PROSITE" id="PS50850"/>
    </source>
</evidence>
<feature type="transmembrane region" description="Helical" evidence="6">
    <location>
        <begin position="120"/>
        <end position="141"/>
    </location>
</feature>
<feature type="transmembrane region" description="Helical" evidence="6">
    <location>
        <begin position="360"/>
        <end position="381"/>
    </location>
</feature>
<proteinExistence type="predicted"/>
<feature type="transmembrane region" description="Helical" evidence="6">
    <location>
        <begin position="27"/>
        <end position="53"/>
    </location>
</feature>
<keyword evidence="3 6" id="KW-1133">Transmembrane helix</keyword>
<feature type="domain" description="Major facilitator superfamily (MFS) profile" evidence="7">
    <location>
        <begin position="30"/>
        <end position="518"/>
    </location>
</feature>
<feature type="transmembrane region" description="Helical" evidence="6">
    <location>
        <begin position="494"/>
        <end position="514"/>
    </location>
</feature>
<evidence type="ECO:0000313" key="9">
    <source>
        <dbReference type="Proteomes" id="UP000254866"/>
    </source>
</evidence>
<keyword evidence="2 6" id="KW-0812">Transmembrane</keyword>
<comment type="subcellular location">
    <subcellularLocation>
        <location evidence="1">Membrane</location>
        <topology evidence="1">Multi-pass membrane protein</topology>
    </subcellularLocation>
</comment>
<dbReference type="SUPFAM" id="SSF103473">
    <property type="entry name" value="MFS general substrate transporter"/>
    <property type="match status" value="1"/>
</dbReference>
<dbReference type="RefSeq" id="XP_031873719.1">
    <property type="nucleotide sequence ID" value="XM_032009665.1"/>
</dbReference>
<dbReference type="Gene3D" id="1.20.1720.10">
    <property type="entry name" value="Multidrug resistance protein D"/>
    <property type="match status" value="2"/>
</dbReference>
<keyword evidence="4 6" id="KW-0472">Membrane</keyword>
<evidence type="ECO:0000256" key="2">
    <source>
        <dbReference type="ARBA" id="ARBA00022692"/>
    </source>
</evidence>
<keyword evidence="9" id="KW-1185">Reference proteome</keyword>
<dbReference type="OrthoDB" id="440553at2759"/>
<dbReference type="AlphaFoldDB" id="A0A370TZW9"/>
<reference evidence="8 9" key="1">
    <citation type="journal article" date="2018" name="IMA Fungus">
        <title>IMA Genome-F 9: Draft genome sequence of Annulohypoxylon stygium, Aspergillus mulundensis, Berkeleyomyces basicola (syn. Thielaviopsis basicola), Ceratocystis smalleyi, two Cercospora beticola strains, Coleophoma cylindrospora, Fusarium fracticaudum, Phialophora cf. hyalina, and Morchella septimelata.</title>
        <authorList>
            <person name="Wingfield B.D."/>
            <person name="Bills G.F."/>
            <person name="Dong Y."/>
            <person name="Huang W."/>
            <person name="Nel W.J."/>
            <person name="Swalarsk-Parry B.S."/>
            <person name="Vaghefi N."/>
            <person name="Wilken P.M."/>
            <person name="An Z."/>
            <person name="de Beer Z.W."/>
            <person name="De Vos L."/>
            <person name="Chen L."/>
            <person name="Duong T.A."/>
            <person name="Gao Y."/>
            <person name="Hammerbacher A."/>
            <person name="Kikkert J.R."/>
            <person name="Li Y."/>
            <person name="Li H."/>
            <person name="Li K."/>
            <person name="Li Q."/>
            <person name="Liu X."/>
            <person name="Ma X."/>
            <person name="Naidoo K."/>
            <person name="Pethybridge S.J."/>
            <person name="Sun J."/>
            <person name="Steenkamp E.T."/>
            <person name="van der Nest M.A."/>
            <person name="van Wyk S."/>
            <person name="Wingfield M.J."/>
            <person name="Xiong C."/>
            <person name="Yue Q."/>
            <person name="Zhang X."/>
        </authorList>
    </citation>
    <scope>NUCLEOTIDE SEQUENCE [LARGE SCALE GENOMIC DNA]</scope>
    <source>
        <strain evidence="8 9">BP 5553</strain>
    </source>
</reference>
<evidence type="ECO:0000313" key="8">
    <source>
        <dbReference type="EMBL" id="RDL41063.1"/>
    </source>
</evidence>
<dbReference type="PROSITE" id="PS50850">
    <property type="entry name" value="MFS"/>
    <property type="match status" value="1"/>
</dbReference>
<feature type="transmembrane region" description="Helical" evidence="6">
    <location>
        <begin position="331"/>
        <end position="353"/>
    </location>
</feature>
<evidence type="ECO:0000256" key="5">
    <source>
        <dbReference type="SAM" id="MobiDB-lite"/>
    </source>
</evidence>
<evidence type="ECO:0000256" key="1">
    <source>
        <dbReference type="ARBA" id="ARBA00004141"/>
    </source>
</evidence>
<comment type="caution">
    <text evidence="8">The sequence shown here is derived from an EMBL/GenBank/DDBJ whole genome shotgun (WGS) entry which is preliminary data.</text>
</comment>
<evidence type="ECO:0000256" key="3">
    <source>
        <dbReference type="ARBA" id="ARBA00022989"/>
    </source>
</evidence>